<dbReference type="STRING" id="913774.A0A0C3D1N2"/>
<dbReference type="PRINTS" id="PR00463">
    <property type="entry name" value="EP450I"/>
</dbReference>
<dbReference type="CDD" id="cd20622">
    <property type="entry name" value="CYP_TRI13-like"/>
    <property type="match status" value="1"/>
</dbReference>
<evidence type="ECO:0000256" key="3">
    <source>
        <dbReference type="ARBA" id="ARBA00022723"/>
    </source>
</evidence>
<name>A0A0C3D1N2_OIDMZ</name>
<proteinExistence type="inferred from homology"/>
<keyword evidence="3 5" id="KW-0479">Metal-binding</keyword>
<evidence type="ECO:0000256" key="1">
    <source>
        <dbReference type="ARBA" id="ARBA00001971"/>
    </source>
</evidence>
<organism evidence="6 7">
    <name type="scientific">Oidiodendron maius (strain Zn)</name>
    <dbReference type="NCBI Taxonomy" id="913774"/>
    <lineage>
        <taxon>Eukaryota</taxon>
        <taxon>Fungi</taxon>
        <taxon>Dikarya</taxon>
        <taxon>Ascomycota</taxon>
        <taxon>Pezizomycotina</taxon>
        <taxon>Leotiomycetes</taxon>
        <taxon>Leotiomycetes incertae sedis</taxon>
        <taxon>Myxotrichaceae</taxon>
        <taxon>Oidiodendron</taxon>
    </lineage>
</organism>
<dbReference type="InterPro" id="IPR001128">
    <property type="entry name" value="Cyt_P450"/>
</dbReference>
<sequence>MGQSNSPLSFERQALPRPIPGIPYNTDAVRTIFGDVRPMLKHAAKTKELFNWISSQNIKLQSPIIQLFARPFSRPWIIITDFNESQDILLRRTKEFDRSDYLGDLFSGLTPEHHICMKTNDSFKQHRRWLQGLMTPGFLHQIAAPHIYNAVQDLLQLWEKKSMLAKGHPFAAGDDIYRTALDAVWGTVFGVDPSNSIVRAQLQTLSPLERLDVTSDIDKEVDIPDAPYPAVVKSVITLTASLETSLKLPHPAMAWFLRKTPSMRKAYNVKENCIRHEVEKTMKRFSSSTKDAMEVKCAIDDMLYREILLSAKESRAPMLHSRAMYDEIYGFIVAAHDTTATTLTWGLKFLADNPTVQYKLHSEVCSALAQATTEKRDPTVEEITGVSIPYIDAVIEEIIRHSLTSPVVIRRSMVDVDILGHRIPEGTDIFLMANGPSLLSPAFAIDDSVRRPNFHAAKNTVGIWDSPDIADFNPERWLSGEGGEKIYNAAAGPLLTFGLGPRGCYGRKLAYLKLRLFLVLIVWNFELEKCPDELSGYAAVDKLTHAPQKCFVRLKKIC</sequence>
<dbReference type="GO" id="GO:0016705">
    <property type="term" value="F:oxidoreductase activity, acting on paired donors, with incorporation or reduction of molecular oxygen"/>
    <property type="evidence" value="ECO:0007669"/>
    <property type="project" value="InterPro"/>
</dbReference>
<dbReference type="InterPro" id="IPR036396">
    <property type="entry name" value="Cyt_P450_sf"/>
</dbReference>
<dbReference type="GO" id="GO:0020037">
    <property type="term" value="F:heme binding"/>
    <property type="evidence" value="ECO:0007669"/>
    <property type="project" value="InterPro"/>
</dbReference>
<dbReference type="PRINTS" id="PR00385">
    <property type="entry name" value="P450"/>
</dbReference>
<comment type="cofactor">
    <cofactor evidence="1 5">
        <name>heme</name>
        <dbReference type="ChEBI" id="CHEBI:30413"/>
    </cofactor>
</comment>
<evidence type="ECO:0000313" key="7">
    <source>
        <dbReference type="Proteomes" id="UP000054321"/>
    </source>
</evidence>
<dbReference type="EMBL" id="KN832886">
    <property type="protein sequence ID" value="KIM95817.1"/>
    <property type="molecule type" value="Genomic_DNA"/>
</dbReference>
<dbReference type="HOGENOM" id="CLU_025001_1_0_1"/>
<dbReference type="SUPFAM" id="SSF48264">
    <property type="entry name" value="Cytochrome P450"/>
    <property type="match status" value="1"/>
</dbReference>
<dbReference type="PANTHER" id="PTHR24305:SF232">
    <property type="entry name" value="P450, PUTATIVE (EUROFUNG)-RELATED"/>
    <property type="match status" value="1"/>
</dbReference>
<keyword evidence="7" id="KW-1185">Reference proteome</keyword>
<gene>
    <name evidence="6" type="ORF">OIDMADRAFT_45113</name>
</gene>
<feature type="binding site" description="axial binding residue" evidence="5">
    <location>
        <position position="504"/>
    </location>
    <ligand>
        <name>heme</name>
        <dbReference type="ChEBI" id="CHEBI:30413"/>
    </ligand>
    <ligandPart>
        <name>Fe</name>
        <dbReference type="ChEBI" id="CHEBI:18248"/>
    </ligandPart>
</feature>
<dbReference type="AlphaFoldDB" id="A0A0C3D1N2"/>
<evidence type="ECO:0000256" key="5">
    <source>
        <dbReference type="PIRSR" id="PIRSR602401-1"/>
    </source>
</evidence>
<dbReference type="OrthoDB" id="1470350at2759"/>
<dbReference type="Gene3D" id="1.10.630.10">
    <property type="entry name" value="Cytochrome P450"/>
    <property type="match status" value="1"/>
</dbReference>
<evidence type="ECO:0008006" key="8">
    <source>
        <dbReference type="Google" id="ProtNLM"/>
    </source>
</evidence>
<dbReference type="InterPro" id="IPR050121">
    <property type="entry name" value="Cytochrome_P450_monoxygenase"/>
</dbReference>
<reference evidence="6 7" key="1">
    <citation type="submission" date="2014-04" db="EMBL/GenBank/DDBJ databases">
        <authorList>
            <consortium name="DOE Joint Genome Institute"/>
            <person name="Kuo A."/>
            <person name="Martino E."/>
            <person name="Perotto S."/>
            <person name="Kohler A."/>
            <person name="Nagy L.G."/>
            <person name="Floudas D."/>
            <person name="Copeland A."/>
            <person name="Barry K.W."/>
            <person name="Cichocki N."/>
            <person name="Veneault-Fourrey C."/>
            <person name="LaButti K."/>
            <person name="Lindquist E.A."/>
            <person name="Lipzen A."/>
            <person name="Lundell T."/>
            <person name="Morin E."/>
            <person name="Murat C."/>
            <person name="Sun H."/>
            <person name="Tunlid A."/>
            <person name="Henrissat B."/>
            <person name="Grigoriev I.V."/>
            <person name="Hibbett D.S."/>
            <person name="Martin F."/>
            <person name="Nordberg H.P."/>
            <person name="Cantor M.N."/>
            <person name="Hua S.X."/>
        </authorList>
    </citation>
    <scope>NUCLEOTIDE SEQUENCE [LARGE SCALE GENOMIC DNA]</scope>
    <source>
        <strain evidence="6 7">Zn</strain>
    </source>
</reference>
<comment type="similarity">
    <text evidence="2">Belongs to the cytochrome P450 family.</text>
</comment>
<protein>
    <recommendedName>
        <fullName evidence="8">Cytochrome P450 monooxygenase</fullName>
    </recommendedName>
</protein>
<keyword evidence="4 5" id="KW-0408">Iron</keyword>
<dbReference type="InParanoid" id="A0A0C3D1N2"/>
<evidence type="ECO:0000313" key="6">
    <source>
        <dbReference type="EMBL" id="KIM95817.1"/>
    </source>
</evidence>
<dbReference type="PANTHER" id="PTHR24305">
    <property type="entry name" value="CYTOCHROME P450"/>
    <property type="match status" value="1"/>
</dbReference>
<keyword evidence="5" id="KW-0349">Heme</keyword>
<dbReference type="InterPro" id="IPR002401">
    <property type="entry name" value="Cyt_P450_E_grp-I"/>
</dbReference>
<dbReference type="GO" id="GO:0005506">
    <property type="term" value="F:iron ion binding"/>
    <property type="evidence" value="ECO:0007669"/>
    <property type="project" value="InterPro"/>
</dbReference>
<reference evidence="7" key="2">
    <citation type="submission" date="2015-01" db="EMBL/GenBank/DDBJ databases">
        <title>Evolutionary Origins and Diversification of the Mycorrhizal Mutualists.</title>
        <authorList>
            <consortium name="DOE Joint Genome Institute"/>
            <consortium name="Mycorrhizal Genomics Consortium"/>
            <person name="Kohler A."/>
            <person name="Kuo A."/>
            <person name="Nagy L.G."/>
            <person name="Floudas D."/>
            <person name="Copeland A."/>
            <person name="Barry K.W."/>
            <person name="Cichocki N."/>
            <person name="Veneault-Fourrey C."/>
            <person name="LaButti K."/>
            <person name="Lindquist E.A."/>
            <person name="Lipzen A."/>
            <person name="Lundell T."/>
            <person name="Morin E."/>
            <person name="Murat C."/>
            <person name="Riley R."/>
            <person name="Ohm R."/>
            <person name="Sun H."/>
            <person name="Tunlid A."/>
            <person name="Henrissat B."/>
            <person name="Grigoriev I.V."/>
            <person name="Hibbett D.S."/>
            <person name="Martin F."/>
        </authorList>
    </citation>
    <scope>NUCLEOTIDE SEQUENCE [LARGE SCALE GENOMIC DNA]</scope>
    <source>
        <strain evidence="7">Zn</strain>
    </source>
</reference>
<evidence type="ECO:0000256" key="2">
    <source>
        <dbReference type="ARBA" id="ARBA00010617"/>
    </source>
</evidence>
<accession>A0A0C3D1N2</accession>
<dbReference type="Proteomes" id="UP000054321">
    <property type="component" value="Unassembled WGS sequence"/>
</dbReference>
<dbReference type="Pfam" id="PF00067">
    <property type="entry name" value="p450"/>
    <property type="match status" value="2"/>
</dbReference>
<dbReference type="GO" id="GO:0004497">
    <property type="term" value="F:monooxygenase activity"/>
    <property type="evidence" value="ECO:0007669"/>
    <property type="project" value="InterPro"/>
</dbReference>
<evidence type="ECO:0000256" key="4">
    <source>
        <dbReference type="ARBA" id="ARBA00023004"/>
    </source>
</evidence>